<reference key="1">
    <citation type="submission" date="2019-01" db="UniProtKB">
        <authorList>
            <consortium name="RefSeq"/>
        </authorList>
    </citation>
    <scope>IDENTIFICATION</scope>
</reference>
<name>A0A3Q7PVE3_CALUR</name>
<organism evidence="2 3">
    <name type="scientific">Callorhinus ursinus</name>
    <name type="common">Northern fur seal</name>
    <dbReference type="NCBI Taxonomy" id="34884"/>
    <lineage>
        <taxon>Eukaryota</taxon>
        <taxon>Metazoa</taxon>
        <taxon>Chordata</taxon>
        <taxon>Craniata</taxon>
        <taxon>Vertebrata</taxon>
        <taxon>Euteleostomi</taxon>
        <taxon>Mammalia</taxon>
        <taxon>Eutheria</taxon>
        <taxon>Laurasiatheria</taxon>
        <taxon>Carnivora</taxon>
        <taxon>Caniformia</taxon>
        <taxon>Pinnipedia</taxon>
        <taxon>Otariidae</taxon>
        <taxon>Callorhinus</taxon>
    </lineage>
</organism>
<reference evidence="3" key="2">
    <citation type="submission" date="2025-08" db="UniProtKB">
        <authorList>
            <consortium name="RefSeq"/>
        </authorList>
    </citation>
    <scope>IDENTIFICATION</scope>
    <source>
        <tissue evidence="3">Blood</tissue>
    </source>
</reference>
<feature type="compositionally biased region" description="Low complexity" evidence="1">
    <location>
        <begin position="86"/>
        <end position="112"/>
    </location>
</feature>
<dbReference type="AlphaFoldDB" id="A0A3Q7PVE3"/>
<dbReference type="PANTHER" id="PTHR15712">
    <property type="entry name" value="ARMADILLO REPEAT CONTAINING PROTEIN"/>
    <property type="match status" value="1"/>
</dbReference>
<accession>A0A3Q7PVE3</accession>
<proteinExistence type="predicted"/>
<dbReference type="InParanoid" id="A0A3Q7PVE3"/>
<sequence>MNRVRDAGCVAAGIVIGASAWYCVYKYARGRNQTKKRMAKPKTRAVAGTGARARAGLRAGFTIDLGPGFGPPTPVRTRAEDRAQDEASALDAAGAEAVAPAASSAEAQSGAGNQVQEAEGAGVGPRAEPVAGATAASSMAPPPGEAEAFLEDMFPTIFLIPIT</sequence>
<dbReference type="PANTHER" id="PTHR15712:SF9">
    <property type="entry name" value="ARMADILLO REPEAT-CONTAINING X-LINKED PROTEIN 2"/>
    <property type="match status" value="1"/>
</dbReference>
<dbReference type="RefSeq" id="XP_025737768.1">
    <property type="nucleotide sequence ID" value="XM_025881983.1"/>
</dbReference>
<dbReference type="GO" id="GO:0005739">
    <property type="term" value="C:mitochondrion"/>
    <property type="evidence" value="ECO:0007669"/>
    <property type="project" value="TreeGrafter"/>
</dbReference>
<evidence type="ECO:0000313" key="3">
    <source>
        <dbReference type="RefSeq" id="XP_025737768.1"/>
    </source>
</evidence>
<evidence type="ECO:0000313" key="2">
    <source>
        <dbReference type="Proteomes" id="UP000286641"/>
    </source>
</evidence>
<keyword evidence="2" id="KW-1185">Reference proteome</keyword>
<gene>
    <name evidence="3" type="primary">LOC112831636</name>
</gene>
<protein>
    <submittedName>
        <fullName evidence="3">Armadillo repeat-containing X-linked protein 2-like</fullName>
    </submittedName>
</protein>
<dbReference type="InterPro" id="IPR051303">
    <property type="entry name" value="Armcx_regulator"/>
</dbReference>
<evidence type="ECO:0000256" key="1">
    <source>
        <dbReference type="SAM" id="MobiDB-lite"/>
    </source>
</evidence>
<dbReference type="Proteomes" id="UP000286641">
    <property type="component" value="Unplaced"/>
</dbReference>
<feature type="region of interest" description="Disordered" evidence="1">
    <location>
        <begin position="62"/>
        <end position="146"/>
    </location>
</feature>